<reference evidence="2" key="1">
    <citation type="submission" date="2021-05" db="EMBL/GenBank/DDBJ databases">
        <authorList>
            <person name="Alioto T."/>
            <person name="Alioto T."/>
            <person name="Gomez Garrido J."/>
        </authorList>
    </citation>
    <scope>NUCLEOTIDE SEQUENCE</scope>
</reference>
<feature type="transmembrane region" description="Helical" evidence="1">
    <location>
        <begin position="69"/>
        <end position="89"/>
    </location>
</feature>
<accession>A0A8D8YG56</accession>
<evidence type="ECO:0000256" key="1">
    <source>
        <dbReference type="SAM" id="Phobius"/>
    </source>
</evidence>
<keyword evidence="1" id="KW-1133">Transmembrane helix</keyword>
<feature type="transmembrane region" description="Helical" evidence="1">
    <location>
        <begin position="12"/>
        <end position="37"/>
    </location>
</feature>
<protein>
    <submittedName>
        <fullName evidence="2">Uncharacterized protein</fullName>
    </submittedName>
</protein>
<organism evidence="2">
    <name type="scientific">Cacopsylla melanoneura</name>
    <dbReference type="NCBI Taxonomy" id="428564"/>
    <lineage>
        <taxon>Eukaryota</taxon>
        <taxon>Metazoa</taxon>
        <taxon>Ecdysozoa</taxon>
        <taxon>Arthropoda</taxon>
        <taxon>Hexapoda</taxon>
        <taxon>Insecta</taxon>
        <taxon>Pterygota</taxon>
        <taxon>Neoptera</taxon>
        <taxon>Paraneoptera</taxon>
        <taxon>Hemiptera</taxon>
        <taxon>Sternorrhyncha</taxon>
        <taxon>Psylloidea</taxon>
        <taxon>Psyllidae</taxon>
        <taxon>Psyllinae</taxon>
        <taxon>Cacopsylla</taxon>
    </lineage>
</organism>
<proteinExistence type="predicted"/>
<evidence type="ECO:0000313" key="2">
    <source>
        <dbReference type="EMBL" id="CAG6728192.1"/>
    </source>
</evidence>
<keyword evidence="1" id="KW-0812">Transmembrane</keyword>
<name>A0A8D8YG56_9HEMI</name>
<sequence length="187" mass="21340">MLAALDFLVDAVDVFFVVGMLLFLLFGFLLLAGVLFLSTVSKSCFHFHLLAFGNRTKYLGVGRWPCLSFYLNSISIFLQNLIIGQYFLFSQAPEKKSHAGILKGDKQFFNTHLNSYLRWRAEVEEGLPSSNSWKPGRRRKKRNSLAQSLQLQEMLPSPPLSQGLPVHQKWQKKPLPSPWVEEGFFSS</sequence>
<dbReference type="AlphaFoldDB" id="A0A8D8YG56"/>
<keyword evidence="1" id="KW-0472">Membrane</keyword>
<dbReference type="EMBL" id="HBUF01375669">
    <property type="protein sequence ID" value="CAG6728192.1"/>
    <property type="molecule type" value="Transcribed_RNA"/>
</dbReference>